<sequence length="432" mass="46093">MAEDVSAARPLQPRLDTARRLSPEHEEIVRATLPAVGANIAEIAATFYRRMFAARPELLADTFNRGNQAQGAQQKALAASVASYATILVAPEGPSPSEMLGRIGHKHASLGIVEDQYGIVHEHLMAAIGEVLGEAVTEPVAAAWSAVYWHMAETLISFEKDLYAAAGVEPGDVFREAVVATRVEESSDVASFELISPAGGAPLPDFVPGQYVTVGVRLPDGARQLRQYSLSDVPGGGRWRISVRRVDAVDADPRGEVSTWLHENVAVGDRLQVTLPFGDLALDTDSDAPVVLVSAGIGATPILGMLRYLAVHQRGRRAIVLHADADARDAALVDELARTVAGLPPCTNSQLDLWFAAGSAEHVPGGAPDPRITVHEGRMALAGVPLPEDAEIYLCGGSGFLKDLRDQLRAAGADEERVHFELFSPNDWLLPA</sequence>
<keyword evidence="10" id="KW-0813">Transport</keyword>
<comment type="catalytic activity">
    <reaction evidence="9">
        <text>2 nitric oxide + NADPH + 2 O2 = 2 nitrate + NADP(+) + H(+)</text>
        <dbReference type="Rhea" id="RHEA:19465"/>
        <dbReference type="ChEBI" id="CHEBI:15378"/>
        <dbReference type="ChEBI" id="CHEBI:15379"/>
        <dbReference type="ChEBI" id="CHEBI:16480"/>
        <dbReference type="ChEBI" id="CHEBI:17632"/>
        <dbReference type="ChEBI" id="CHEBI:57783"/>
        <dbReference type="ChEBI" id="CHEBI:58349"/>
        <dbReference type="EC" id="1.14.12.17"/>
    </reaction>
</comment>
<evidence type="ECO:0000256" key="8">
    <source>
        <dbReference type="ARBA" id="ARBA00048649"/>
    </source>
</evidence>
<dbReference type="SUPFAM" id="SSF52343">
    <property type="entry name" value="Ferredoxin reductase-like, C-terminal NADP-linked domain"/>
    <property type="match status" value="1"/>
</dbReference>
<dbReference type="CDD" id="cd06184">
    <property type="entry name" value="flavohem_like_fad_nad_binding"/>
    <property type="match status" value="1"/>
</dbReference>
<dbReference type="InterPro" id="IPR017938">
    <property type="entry name" value="Riboflavin_synthase-like_b-brl"/>
</dbReference>
<evidence type="ECO:0000256" key="7">
    <source>
        <dbReference type="ARBA" id="ARBA00023027"/>
    </source>
</evidence>
<keyword evidence="7" id="KW-0520">NAD</keyword>
<proteinExistence type="inferred from homology"/>
<evidence type="ECO:0000256" key="9">
    <source>
        <dbReference type="ARBA" id="ARBA00049433"/>
    </source>
</evidence>
<dbReference type="InterPro" id="IPR039261">
    <property type="entry name" value="FNR_nucleotide-bd"/>
</dbReference>
<gene>
    <name evidence="13" type="ORF">ACFSDA_10685</name>
</gene>
<dbReference type="PROSITE" id="PS51384">
    <property type="entry name" value="FAD_FR"/>
    <property type="match status" value="1"/>
</dbReference>
<evidence type="ECO:0000256" key="4">
    <source>
        <dbReference type="ARBA" id="ARBA00022621"/>
    </source>
</evidence>
<keyword evidence="4 10" id="KW-0561">Oxygen transport</keyword>
<reference evidence="14" key="1">
    <citation type="journal article" date="2019" name="Int. J. Syst. Evol. Microbiol.">
        <title>The Global Catalogue of Microorganisms (GCM) 10K type strain sequencing project: providing services to taxonomists for standard genome sequencing and annotation.</title>
        <authorList>
            <consortium name="The Broad Institute Genomics Platform"/>
            <consortium name="The Broad Institute Genome Sequencing Center for Infectious Disease"/>
            <person name="Wu L."/>
            <person name="Ma J."/>
        </authorList>
    </citation>
    <scope>NUCLEOTIDE SEQUENCE [LARGE SCALE GENOMIC DNA]</scope>
    <source>
        <strain evidence="14">JCM 11650</strain>
    </source>
</reference>
<keyword evidence="3 10" id="KW-0349">Heme</keyword>
<evidence type="ECO:0000259" key="12">
    <source>
        <dbReference type="PROSITE" id="PS51384"/>
    </source>
</evidence>
<feature type="domain" description="Globin" evidence="11">
    <location>
        <begin position="20"/>
        <end position="160"/>
    </location>
</feature>
<evidence type="ECO:0000256" key="3">
    <source>
        <dbReference type="ARBA" id="ARBA00022617"/>
    </source>
</evidence>
<keyword evidence="14" id="KW-1185">Reference proteome</keyword>
<dbReference type="EMBL" id="JBHUFL010000002">
    <property type="protein sequence ID" value="MFD1835539.1"/>
    <property type="molecule type" value="Genomic_DNA"/>
</dbReference>
<dbReference type="Gene3D" id="1.10.490.10">
    <property type="entry name" value="Globins"/>
    <property type="match status" value="1"/>
</dbReference>
<dbReference type="InterPro" id="IPR000971">
    <property type="entry name" value="Globin"/>
</dbReference>
<dbReference type="Gene3D" id="3.40.50.80">
    <property type="entry name" value="Nucleotide-binding domain of ferredoxin-NADP reductase (FNR) module"/>
    <property type="match status" value="1"/>
</dbReference>
<evidence type="ECO:0000256" key="5">
    <source>
        <dbReference type="ARBA" id="ARBA00022723"/>
    </source>
</evidence>
<evidence type="ECO:0000256" key="1">
    <source>
        <dbReference type="ARBA" id="ARBA00006401"/>
    </source>
</evidence>
<dbReference type="CDD" id="cd14782">
    <property type="entry name" value="FHb-globin_2"/>
    <property type="match status" value="1"/>
</dbReference>
<dbReference type="Proteomes" id="UP001597280">
    <property type="component" value="Unassembled WGS sequence"/>
</dbReference>
<keyword evidence="5" id="KW-0479">Metal-binding</keyword>
<dbReference type="InterPro" id="IPR009050">
    <property type="entry name" value="Globin-like_sf"/>
</dbReference>
<comment type="similarity">
    <text evidence="1">In the C-terminal section; belongs to the flavoprotein pyridine nucleotide cytochrome reductase family.</text>
</comment>
<dbReference type="PANTHER" id="PTHR43396">
    <property type="entry name" value="FLAVOHEMOPROTEIN"/>
    <property type="match status" value="1"/>
</dbReference>
<organism evidence="13 14">
    <name type="scientific">Brachybacterium rhamnosum</name>
    <dbReference type="NCBI Taxonomy" id="173361"/>
    <lineage>
        <taxon>Bacteria</taxon>
        <taxon>Bacillati</taxon>
        <taxon>Actinomycetota</taxon>
        <taxon>Actinomycetes</taxon>
        <taxon>Micrococcales</taxon>
        <taxon>Dermabacteraceae</taxon>
        <taxon>Brachybacterium</taxon>
    </lineage>
</organism>
<evidence type="ECO:0000313" key="13">
    <source>
        <dbReference type="EMBL" id="MFD1835539.1"/>
    </source>
</evidence>
<accession>A0ABW4PZH4</accession>
<comment type="caution">
    <text evidence="13">The sequence shown here is derived from an EMBL/GenBank/DDBJ whole genome shotgun (WGS) entry which is preliminary data.</text>
</comment>
<keyword evidence="6" id="KW-0408">Iron</keyword>
<dbReference type="Gene3D" id="2.40.30.10">
    <property type="entry name" value="Translation factors"/>
    <property type="match status" value="1"/>
</dbReference>
<name>A0ABW4PZH4_9MICO</name>
<evidence type="ECO:0000256" key="2">
    <source>
        <dbReference type="ARBA" id="ARBA00012229"/>
    </source>
</evidence>
<dbReference type="Pfam" id="PF00042">
    <property type="entry name" value="Globin"/>
    <property type="match status" value="1"/>
</dbReference>
<dbReference type="RefSeq" id="WP_343904562.1">
    <property type="nucleotide sequence ID" value="NZ_BAAAIS010000002.1"/>
</dbReference>
<comment type="catalytic activity">
    <reaction evidence="8">
        <text>2 nitric oxide + NADH + 2 O2 = 2 nitrate + NAD(+) + H(+)</text>
        <dbReference type="Rhea" id="RHEA:19469"/>
        <dbReference type="ChEBI" id="CHEBI:15378"/>
        <dbReference type="ChEBI" id="CHEBI:15379"/>
        <dbReference type="ChEBI" id="CHEBI:16480"/>
        <dbReference type="ChEBI" id="CHEBI:17632"/>
        <dbReference type="ChEBI" id="CHEBI:57540"/>
        <dbReference type="ChEBI" id="CHEBI:57945"/>
        <dbReference type="EC" id="1.14.12.17"/>
    </reaction>
</comment>
<evidence type="ECO:0000313" key="14">
    <source>
        <dbReference type="Proteomes" id="UP001597280"/>
    </source>
</evidence>
<dbReference type="SUPFAM" id="SSF46458">
    <property type="entry name" value="Globin-like"/>
    <property type="match status" value="1"/>
</dbReference>
<dbReference type="PANTHER" id="PTHR43396:SF3">
    <property type="entry name" value="FLAVOHEMOPROTEIN"/>
    <property type="match status" value="1"/>
</dbReference>
<dbReference type="PROSITE" id="PS01033">
    <property type="entry name" value="GLOBIN"/>
    <property type="match status" value="1"/>
</dbReference>
<dbReference type="SUPFAM" id="SSF63380">
    <property type="entry name" value="Riboflavin synthase domain-like"/>
    <property type="match status" value="1"/>
</dbReference>
<evidence type="ECO:0000256" key="6">
    <source>
        <dbReference type="ARBA" id="ARBA00023004"/>
    </source>
</evidence>
<dbReference type="InterPro" id="IPR012292">
    <property type="entry name" value="Globin/Proto"/>
</dbReference>
<evidence type="ECO:0000256" key="10">
    <source>
        <dbReference type="RuleBase" id="RU000356"/>
    </source>
</evidence>
<comment type="similarity">
    <text evidence="10">Belongs to the globin family.</text>
</comment>
<dbReference type="EC" id="1.14.12.17" evidence="2"/>
<dbReference type="InterPro" id="IPR017927">
    <property type="entry name" value="FAD-bd_FR_type"/>
</dbReference>
<evidence type="ECO:0000259" key="11">
    <source>
        <dbReference type="PROSITE" id="PS01033"/>
    </source>
</evidence>
<protein>
    <recommendedName>
        <fullName evidence="2">nitric oxide dioxygenase</fullName>
        <ecNumber evidence="2">1.14.12.17</ecNumber>
    </recommendedName>
</protein>
<feature type="domain" description="FAD-binding FR-type" evidence="12">
    <location>
        <begin position="172"/>
        <end position="283"/>
    </location>
</feature>